<keyword evidence="1" id="KW-0472">Membrane</keyword>
<evidence type="ECO:0000313" key="2">
    <source>
        <dbReference type="EMBL" id="KGE86018.1"/>
    </source>
</evidence>
<comment type="caution">
    <text evidence="2">The sequence shown here is derived from an EMBL/GenBank/DDBJ whole genome shotgun (WGS) entry which is preliminary data.</text>
</comment>
<dbReference type="EMBL" id="JPOS01000083">
    <property type="protein sequence ID" value="KGE86018.1"/>
    <property type="molecule type" value="Genomic_DNA"/>
</dbReference>
<dbReference type="Proteomes" id="UP000029736">
    <property type="component" value="Unassembled WGS sequence"/>
</dbReference>
<gene>
    <name evidence="2" type="ORF">IX84_25855</name>
</gene>
<name>A0A098S2I5_9BACT</name>
<evidence type="ECO:0000256" key="1">
    <source>
        <dbReference type="SAM" id="Phobius"/>
    </source>
</evidence>
<reference evidence="2 3" key="1">
    <citation type="journal article" date="2014" name="Int. J. Syst. Evol. Microbiol.">
        <title>Phaeodactylibacter xiamenensis gen. nov., sp. nov., a member of the family Saprospiraceae isolated from the marine alga Phaeodactylum tricornutum.</title>
        <authorList>
            <person name="Chen Z.Jr."/>
            <person name="Lei X."/>
            <person name="Lai Q."/>
            <person name="Li Y."/>
            <person name="Zhang B."/>
            <person name="Zhang J."/>
            <person name="Zhang H."/>
            <person name="Yang L."/>
            <person name="Zheng W."/>
            <person name="Tian Y."/>
            <person name="Yu Z."/>
            <person name="Xu H.Jr."/>
            <person name="Zheng T."/>
        </authorList>
    </citation>
    <scope>NUCLEOTIDE SEQUENCE [LARGE SCALE GENOMIC DNA]</scope>
    <source>
        <strain evidence="2 3">KD52</strain>
    </source>
</reference>
<keyword evidence="3" id="KW-1185">Reference proteome</keyword>
<proteinExistence type="predicted"/>
<accession>A0A098S2I5</accession>
<keyword evidence="1" id="KW-1133">Transmembrane helix</keyword>
<feature type="transmembrane region" description="Helical" evidence="1">
    <location>
        <begin position="76"/>
        <end position="96"/>
    </location>
</feature>
<sequence length="331" mass="37982">MLSCFTYFQIRLTLAKVHKLLFKRAEKNESYGLTFYYFFINALTMDLYDFFLKPKLLSGHYCQNEMTRSDRPLGKAFMRLFFSLILFFGVGTLPQLSAQQSSSLELHLLAGRSDAVWIERDYSMPILESGVVNSGASPTFEFQLRHALPLSEHWRWVNGLVFGVDSYKLNPYVDKDFNRFGSDNSDYFINAGIYHFALLTAMRYDRSFNEKHGFWVQLGLQAAYFVRGYIDIELAALVGNGQVEELFHSELIINDANDIAFAPEIQLAYRRTLGQSRWKLFLGTSVVVSRFESAQGTFQIFGDNEVRSGIMQKRWLKAGLNLGAQYALAKP</sequence>
<evidence type="ECO:0000313" key="3">
    <source>
        <dbReference type="Proteomes" id="UP000029736"/>
    </source>
</evidence>
<dbReference type="AlphaFoldDB" id="A0A098S2I5"/>
<keyword evidence="1" id="KW-0812">Transmembrane</keyword>
<organism evidence="2 3">
    <name type="scientific">Phaeodactylibacter xiamenensis</name>
    <dbReference type="NCBI Taxonomy" id="1524460"/>
    <lineage>
        <taxon>Bacteria</taxon>
        <taxon>Pseudomonadati</taxon>
        <taxon>Bacteroidota</taxon>
        <taxon>Saprospiria</taxon>
        <taxon>Saprospirales</taxon>
        <taxon>Haliscomenobacteraceae</taxon>
        <taxon>Phaeodactylibacter</taxon>
    </lineage>
</organism>
<protein>
    <submittedName>
        <fullName evidence="2">Uncharacterized protein</fullName>
    </submittedName>
</protein>